<dbReference type="EMBL" id="JAYFUH010000248">
    <property type="protein sequence ID" value="MEA5668501.1"/>
    <property type="molecule type" value="Genomic_DNA"/>
</dbReference>
<comment type="caution">
    <text evidence="1">The sequence shown here is derived from an EMBL/GenBank/DDBJ whole genome shotgun (WGS) entry which is preliminary data.</text>
</comment>
<gene>
    <name evidence="1" type="ORF">VA603_13210</name>
</gene>
<dbReference type="RefSeq" id="WP_132865974.1">
    <property type="nucleotide sequence ID" value="NZ_JAYFUH010000248.1"/>
</dbReference>
<accession>A0ABU5V568</accession>
<evidence type="ECO:0000313" key="1">
    <source>
        <dbReference type="EMBL" id="MEA5668501.1"/>
    </source>
</evidence>
<protein>
    <submittedName>
        <fullName evidence="1">Uncharacterized protein</fullName>
    </submittedName>
</protein>
<reference evidence="1 2" key="1">
    <citation type="submission" date="2023-12" db="EMBL/GenBank/DDBJ databases">
        <title>Stenotrophomonas guangdongensis sp. nov., isolated from wilted pepper plants (Capsicum annuum).</title>
        <authorList>
            <person name="Qiu M."/>
            <person name="Li Y."/>
            <person name="Liu Q."/>
            <person name="Zhang X."/>
            <person name="Huang Y."/>
            <person name="Guo R."/>
            <person name="Hu M."/>
            <person name="Zhou J."/>
            <person name="Zhou X."/>
        </authorList>
    </citation>
    <scope>NUCLEOTIDE SEQUENCE [LARGE SCALE GENOMIC DNA]</scope>
    <source>
        <strain evidence="1 2">MH1</strain>
    </source>
</reference>
<name>A0ABU5V568_9GAMM</name>
<keyword evidence="2" id="KW-1185">Reference proteome</keyword>
<proteinExistence type="predicted"/>
<organism evidence="1 2">
    <name type="scientific">Stenotrophomonas capsici</name>
    <dbReference type="NCBI Taxonomy" id="3110230"/>
    <lineage>
        <taxon>Bacteria</taxon>
        <taxon>Pseudomonadati</taxon>
        <taxon>Pseudomonadota</taxon>
        <taxon>Gammaproteobacteria</taxon>
        <taxon>Lysobacterales</taxon>
        <taxon>Lysobacteraceae</taxon>
        <taxon>Stenotrophomonas</taxon>
    </lineage>
</organism>
<evidence type="ECO:0000313" key="2">
    <source>
        <dbReference type="Proteomes" id="UP001301653"/>
    </source>
</evidence>
<dbReference type="Proteomes" id="UP001301653">
    <property type="component" value="Unassembled WGS sequence"/>
</dbReference>
<sequence length="95" mass="10168">MGFAELRAALEDSASELIAHAYGMSHAERSFHLQRVGLLAGRVLSAADGLPDAEAVAASVDALLHRVQSHVGAIEQCERILRTAPGWLTPSRRLP</sequence>